<protein>
    <submittedName>
        <fullName evidence="2">Uncharacterized protein</fullName>
    </submittedName>
</protein>
<feature type="compositionally biased region" description="Basic and acidic residues" evidence="1">
    <location>
        <begin position="322"/>
        <end position="332"/>
    </location>
</feature>
<keyword evidence="3" id="KW-1185">Reference proteome</keyword>
<dbReference type="Gene3D" id="3.40.50.720">
    <property type="entry name" value="NAD(P)-binding Rossmann-like Domain"/>
    <property type="match status" value="1"/>
</dbReference>
<reference evidence="2" key="1">
    <citation type="submission" date="2021-03" db="EMBL/GenBank/DDBJ databases">
        <title>Comparative genomics and phylogenomic investigation of the class Geoglossomycetes provide insights into ecological specialization and systematics.</title>
        <authorList>
            <person name="Melie T."/>
            <person name="Pirro S."/>
            <person name="Miller A.N."/>
            <person name="Quandt A."/>
        </authorList>
    </citation>
    <scope>NUCLEOTIDE SEQUENCE</scope>
    <source>
        <strain evidence="2">CAQ_001_2017</strain>
    </source>
</reference>
<dbReference type="AlphaFoldDB" id="A0A9P8LIG4"/>
<evidence type="ECO:0000313" key="3">
    <source>
        <dbReference type="Proteomes" id="UP000750711"/>
    </source>
</evidence>
<comment type="caution">
    <text evidence="2">The sequence shown here is derived from an EMBL/GenBank/DDBJ whole genome shotgun (WGS) entry which is preliminary data.</text>
</comment>
<dbReference type="Proteomes" id="UP000750711">
    <property type="component" value="Unassembled WGS sequence"/>
</dbReference>
<sequence>MLVLTEYQMQACPMVELVFVPFFTSNMPASTSYELKCLVTRLGISCVIISTEPLSHRAYGLWALGLELDIIMDKPVTARQSAVTSFDEAYGIAQDYADLLRSYEDLQHRRTTCFLVNSHRRYHPGLSCSLEMIKEIQQKTGCPVTNIVTTHCDGQWRLPTEIVEQHYHTYNMGYGKVSHSGYHFLDCIYQFVKAGMSDDKRPDMAEVISSFVQPNGFLTQLNSGDYSRLFGAEKYAAVCKYSDEDLESIFAPFGEIDAAIQLTFYRKGEAVALAQANLQHNGFGRRDWLKPGVDLYKGNGRVRHEMHEIKSGPFQTIVIDSRQVHDKHDRPSPGDTTSSNGSEYEVRVFRNCGILGEDCPLQTFTLADLDRRSDADPPGLYSEGVKRAVLDEAVDFMEGTRDVGDLKSNLPDHSFPAHVMSAAYISHVRRKMGQNPVVPIKISYGPGAAMNASISI</sequence>
<proteinExistence type="predicted"/>
<dbReference type="EMBL" id="JAGHQM010000055">
    <property type="protein sequence ID" value="KAH0565854.1"/>
    <property type="molecule type" value="Genomic_DNA"/>
</dbReference>
<evidence type="ECO:0000313" key="2">
    <source>
        <dbReference type="EMBL" id="KAH0565854.1"/>
    </source>
</evidence>
<accession>A0A9P8LIG4</accession>
<organism evidence="2 3">
    <name type="scientific">Trichoglossum hirsutum</name>
    <dbReference type="NCBI Taxonomy" id="265104"/>
    <lineage>
        <taxon>Eukaryota</taxon>
        <taxon>Fungi</taxon>
        <taxon>Dikarya</taxon>
        <taxon>Ascomycota</taxon>
        <taxon>Pezizomycotina</taxon>
        <taxon>Geoglossomycetes</taxon>
        <taxon>Geoglossales</taxon>
        <taxon>Geoglossaceae</taxon>
        <taxon>Trichoglossum</taxon>
    </lineage>
</organism>
<name>A0A9P8LIG4_9PEZI</name>
<evidence type="ECO:0000256" key="1">
    <source>
        <dbReference type="SAM" id="MobiDB-lite"/>
    </source>
</evidence>
<feature type="region of interest" description="Disordered" evidence="1">
    <location>
        <begin position="322"/>
        <end position="342"/>
    </location>
</feature>
<gene>
    <name evidence="2" type="ORF">GP486_000751</name>
</gene>